<evidence type="ECO:0000313" key="1">
    <source>
        <dbReference type="EMBL" id="CAG7725348.1"/>
    </source>
</evidence>
<feature type="non-terminal residue" evidence="1">
    <location>
        <position position="1"/>
    </location>
</feature>
<accession>A0A8J2JWH1</accession>
<reference evidence="1" key="1">
    <citation type="submission" date="2021-06" db="EMBL/GenBank/DDBJ databases">
        <authorList>
            <person name="Hodson N. C."/>
            <person name="Mongue J. A."/>
            <person name="Jaron S. K."/>
        </authorList>
    </citation>
    <scope>NUCLEOTIDE SEQUENCE</scope>
</reference>
<comment type="caution">
    <text evidence="1">The sequence shown here is derived from an EMBL/GenBank/DDBJ whole genome shotgun (WGS) entry which is preliminary data.</text>
</comment>
<name>A0A8J2JWH1_9HEXA</name>
<proteinExistence type="predicted"/>
<gene>
    <name evidence="1" type="ORF">AFUS01_LOCUS14311</name>
</gene>
<dbReference type="AlphaFoldDB" id="A0A8J2JWH1"/>
<sequence>INHAADSMFFFPVKELSMEISKHDKLYQYSKDFVNLAVQFAKDE</sequence>
<keyword evidence="2" id="KW-1185">Reference proteome</keyword>
<organism evidence="1 2">
    <name type="scientific">Allacma fusca</name>
    <dbReference type="NCBI Taxonomy" id="39272"/>
    <lineage>
        <taxon>Eukaryota</taxon>
        <taxon>Metazoa</taxon>
        <taxon>Ecdysozoa</taxon>
        <taxon>Arthropoda</taxon>
        <taxon>Hexapoda</taxon>
        <taxon>Collembola</taxon>
        <taxon>Symphypleona</taxon>
        <taxon>Sminthuridae</taxon>
        <taxon>Allacma</taxon>
    </lineage>
</organism>
<dbReference type="Proteomes" id="UP000708208">
    <property type="component" value="Unassembled WGS sequence"/>
</dbReference>
<evidence type="ECO:0000313" key="2">
    <source>
        <dbReference type="Proteomes" id="UP000708208"/>
    </source>
</evidence>
<protein>
    <submittedName>
        <fullName evidence="1">Uncharacterized protein</fullName>
    </submittedName>
</protein>
<dbReference type="EMBL" id="CAJVCH010120937">
    <property type="protein sequence ID" value="CAG7725348.1"/>
    <property type="molecule type" value="Genomic_DNA"/>
</dbReference>